<evidence type="ECO:0000256" key="2">
    <source>
        <dbReference type="ARBA" id="ARBA00022670"/>
    </source>
</evidence>
<dbReference type="SUPFAM" id="SSF53163">
    <property type="entry name" value="HybD-like"/>
    <property type="match status" value="1"/>
</dbReference>
<accession>A0A1H3W458</accession>
<reference evidence="6" key="1">
    <citation type="submission" date="2016-10" db="EMBL/GenBank/DDBJ databases">
        <authorList>
            <person name="Varghese N."/>
            <person name="Submissions S."/>
        </authorList>
    </citation>
    <scope>NUCLEOTIDE SEQUENCE [LARGE SCALE GENOMIC DNA]</scope>
    <source>
        <strain evidence="6">CGMCC 1.10657</strain>
    </source>
</reference>
<comment type="similarity">
    <text evidence="1">Belongs to the peptidase A31 family.</text>
</comment>
<keyword evidence="4" id="KW-0378">Hydrolase</keyword>
<protein>
    <submittedName>
        <fullName evidence="5">Hydrogenase maturation protease</fullName>
    </submittedName>
</protein>
<dbReference type="GO" id="GO:0004190">
    <property type="term" value="F:aspartic-type endopeptidase activity"/>
    <property type="evidence" value="ECO:0007669"/>
    <property type="project" value="UniProtKB-KW"/>
</dbReference>
<keyword evidence="6" id="KW-1185">Reference proteome</keyword>
<dbReference type="PANTHER" id="PTHR30302:SF1">
    <property type="entry name" value="HYDROGENASE 2 MATURATION PROTEASE"/>
    <property type="match status" value="1"/>
</dbReference>
<dbReference type="STRING" id="658218.SAMN05216562_0496"/>
<dbReference type="Pfam" id="PF01750">
    <property type="entry name" value="HycI"/>
    <property type="match status" value="1"/>
</dbReference>
<dbReference type="PANTHER" id="PTHR30302">
    <property type="entry name" value="HYDROGENASE 1 MATURATION PROTEASE"/>
    <property type="match status" value="1"/>
</dbReference>
<dbReference type="Gene3D" id="3.40.50.1450">
    <property type="entry name" value="HybD-like"/>
    <property type="match status" value="1"/>
</dbReference>
<gene>
    <name evidence="5" type="ORF">SAMN05216562_0496</name>
</gene>
<sequence>MRWMVISLGDRFRGDDGVGPLVLDELRRRYGEHLEGVENRGDMTQLLEDWRDRQVFLVDAVVAQDKSAGEILRLDGLTESVMQSVCTTSSHGLNLAEALELGHAVGALPERLNIYAICGENFATGDGLSPQVAASARRVAKEIGEHLHAQTGGPFCTSNP</sequence>
<evidence type="ECO:0000256" key="3">
    <source>
        <dbReference type="ARBA" id="ARBA00022750"/>
    </source>
</evidence>
<evidence type="ECO:0000313" key="6">
    <source>
        <dbReference type="Proteomes" id="UP000198658"/>
    </source>
</evidence>
<evidence type="ECO:0000313" key="5">
    <source>
        <dbReference type="EMBL" id="SDZ81224.1"/>
    </source>
</evidence>
<dbReference type="NCBIfam" id="TIGR00072">
    <property type="entry name" value="hydrog_prot"/>
    <property type="match status" value="1"/>
</dbReference>
<dbReference type="AlphaFoldDB" id="A0A1H3W458"/>
<name>A0A1H3W458_9GAMM</name>
<keyword evidence="3" id="KW-0064">Aspartyl protease</keyword>
<proteinExistence type="inferred from homology"/>
<dbReference type="RefSeq" id="WP_170833093.1">
    <property type="nucleotide sequence ID" value="NZ_FNQO01000001.1"/>
</dbReference>
<keyword evidence="2 5" id="KW-0645">Protease</keyword>
<evidence type="ECO:0000256" key="4">
    <source>
        <dbReference type="ARBA" id="ARBA00022801"/>
    </source>
</evidence>
<dbReference type="Proteomes" id="UP000198658">
    <property type="component" value="Unassembled WGS sequence"/>
</dbReference>
<organism evidence="5 6">
    <name type="scientific">Microbulbifer marinus</name>
    <dbReference type="NCBI Taxonomy" id="658218"/>
    <lineage>
        <taxon>Bacteria</taxon>
        <taxon>Pseudomonadati</taxon>
        <taxon>Pseudomonadota</taxon>
        <taxon>Gammaproteobacteria</taxon>
        <taxon>Cellvibrionales</taxon>
        <taxon>Microbulbiferaceae</taxon>
        <taxon>Microbulbifer</taxon>
    </lineage>
</organism>
<dbReference type="InterPro" id="IPR000671">
    <property type="entry name" value="Peptidase_A31"/>
</dbReference>
<dbReference type="CDD" id="cd00518">
    <property type="entry name" value="H2MP"/>
    <property type="match status" value="1"/>
</dbReference>
<dbReference type="GO" id="GO:0008047">
    <property type="term" value="F:enzyme activator activity"/>
    <property type="evidence" value="ECO:0007669"/>
    <property type="project" value="InterPro"/>
</dbReference>
<evidence type="ECO:0000256" key="1">
    <source>
        <dbReference type="ARBA" id="ARBA00006814"/>
    </source>
</evidence>
<dbReference type="InterPro" id="IPR023430">
    <property type="entry name" value="Pept_HybD-like_dom_sf"/>
</dbReference>
<dbReference type="GO" id="GO:0016485">
    <property type="term" value="P:protein processing"/>
    <property type="evidence" value="ECO:0007669"/>
    <property type="project" value="TreeGrafter"/>
</dbReference>
<dbReference type="EMBL" id="FNQO01000001">
    <property type="protein sequence ID" value="SDZ81224.1"/>
    <property type="molecule type" value="Genomic_DNA"/>
</dbReference>